<comment type="caution">
    <text evidence="2">The sequence shown here is derived from an EMBL/GenBank/DDBJ whole genome shotgun (WGS) entry which is preliminary data.</text>
</comment>
<gene>
    <name evidence="2" type="ORF">VP01_1481g3</name>
</gene>
<keyword evidence="1" id="KW-0472">Membrane</keyword>
<dbReference type="AlphaFoldDB" id="A0A0L6VK49"/>
<sequence length="763" mass="86493">MCTTSSNVMKPKALCAYSFYSCWARFGDEKERRYCEKEAKFLLTLGEAGDIGHSIKQRVFFRRGSAVVCKSNNRALRCFFFFFFLCFGARTRYQYKSRYVFTTRRIEFRTGFPVQSVISSANVNPCNKPYTLIYDMTGVNKLIGIAIQCISVNDNYVAAHRLRPPQVISKPPRDKEISEMIIDRAARCSPLQHRQFPRPGFPPSPLRQILHSKLSSQKKKKKKKSTPTILGPLIVCIELFRCVCACVCLYEDRHMRTPRSGRKAGPGRATINMTAACLNECMNTCRREYQVDDGCRGSSLFFYVCLCISWYDNFIFQLMCFGRRVVCTAHQWQWAQQQIMAPIVDCVIFFFFFFFFLKKKQNLVGLANNSLRLLDCLDKKLSVAYGQRPADVLKNVDWAKRGLNFSCMSLISSGEEWDVLMAISFWPSSVFHAGDSYKLLGLVFFYFRHRHRGIGIGRQGGEEEEDGEGGLQSECDQMPPHLLIIICPPTTCFFLSFSSSFSFFSIVVISPPHSPSNSSFTPCGSFDNKQTIHFRKPSSPLDDHNTFLLSCSSLSAIEESDCGEEDIQTSLYITFLRSSFPLQIRLFLGSQSLKESAPFHRVLLIPTTTPPPTIKIKTINHLVSLQAFSLFQVTPPSSNKSYKHRRVNLCSTWLLAGVSKQRVLCYLRFSLPPPPPPPPPQGVLTLAPIDIMKNKNKNLERRHLPLSHFLPSSTSTTNRIFLLPSSPSITSSSLTNTPSRILHSACTNLIHLPLPVNNLVTFP</sequence>
<evidence type="ECO:0000256" key="1">
    <source>
        <dbReference type="SAM" id="Phobius"/>
    </source>
</evidence>
<proteinExistence type="predicted"/>
<evidence type="ECO:0000313" key="2">
    <source>
        <dbReference type="EMBL" id="KNZ60922.1"/>
    </source>
</evidence>
<keyword evidence="1" id="KW-1133">Transmembrane helix</keyword>
<feature type="transmembrane region" description="Helical" evidence="1">
    <location>
        <begin position="300"/>
        <end position="319"/>
    </location>
</feature>
<organism evidence="2 3">
    <name type="scientific">Puccinia sorghi</name>
    <dbReference type="NCBI Taxonomy" id="27349"/>
    <lineage>
        <taxon>Eukaryota</taxon>
        <taxon>Fungi</taxon>
        <taxon>Dikarya</taxon>
        <taxon>Basidiomycota</taxon>
        <taxon>Pucciniomycotina</taxon>
        <taxon>Pucciniomycetes</taxon>
        <taxon>Pucciniales</taxon>
        <taxon>Pucciniaceae</taxon>
        <taxon>Puccinia</taxon>
    </lineage>
</organism>
<evidence type="ECO:0000313" key="3">
    <source>
        <dbReference type="Proteomes" id="UP000037035"/>
    </source>
</evidence>
<accession>A0A0L6VK49</accession>
<feature type="transmembrane region" description="Helical" evidence="1">
    <location>
        <begin position="229"/>
        <end position="250"/>
    </location>
</feature>
<dbReference type="VEuPathDB" id="FungiDB:VP01_1481g3"/>
<dbReference type="Proteomes" id="UP000037035">
    <property type="component" value="Unassembled WGS sequence"/>
</dbReference>
<reference evidence="2 3" key="1">
    <citation type="submission" date="2015-08" db="EMBL/GenBank/DDBJ databases">
        <title>Next Generation Sequencing and Analysis of the Genome of Puccinia sorghi L Schw, the Causal Agent of Maize Common Rust.</title>
        <authorList>
            <person name="Rochi L."/>
            <person name="Burguener G."/>
            <person name="Darino M."/>
            <person name="Turjanski A."/>
            <person name="Kreff E."/>
            <person name="Dieguez M.J."/>
            <person name="Sacco F."/>
        </authorList>
    </citation>
    <scope>NUCLEOTIDE SEQUENCE [LARGE SCALE GENOMIC DNA]</scope>
    <source>
        <strain evidence="2 3">RO10H11247</strain>
    </source>
</reference>
<protein>
    <submittedName>
        <fullName evidence="2">Uncharacterized protein</fullName>
    </submittedName>
</protein>
<dbReference type="EMBL" id="LAVV01005353">
    <property type="protein sequence ID" value="KNZ60922.1"/>
    <property type="molecule type" value="Genomic_DNA"/>
</dbReference>
<feature type="transmembrane region" description="Helical" evidence="1">
    <location>
        <begin position="339"/>
        <end position="357"/>
    </location>
</feature>
<keyword evidence="3" id="KW-1185">Reference proteome</keyword>
<keyword evidence="1" id="KW-0812">Transmembrane</keyword>
<name>A0A0L6VK49_9BASI</name>
<feature type="transmembrane region" description="Helical" evidence="1">
    <location>
        <begin position="482"/>
        <end position="509"/>
    </location>
</feature>